<dbReference type="Gene3D" id="3.40.50.2000">
    <property type="entry name" value="Glycogen Phosphorylase B"/>
    <property type="match status" value="1"/>
</dbReference>
<keyword evidence="2" id="KW-1185">Reference proteome</keyword>
<organism evidence="1 2">
    <name type="scientific">Paludisphaera borealis</name>
    <dbReference type="NCBI Taxonomy" id="1387353"/>
    <lineage>
        <taxon>Bacteria</taxon>
        <taxon>Pseudomonadati</taxon>
        <taxon>Planctomycetota</taxon>
        <taxon>Planctomycetia</taxon>
        <taxon>Isosphaerales</taxon>
        <taxon>Isosphaeraceae</taxon>
        <taxon>Paludisphaera</taxon>
    </lineage>
</organism>
<evidence type="ECO:0000313" key="1">
    <source>
        <dbReference type="EMBL" id="APW62324.1"/>
    </source>
</evidence>
<dbReference type="OrthoDB" id="503106at2"/>
<dbReference type="SUPFAM" id="SSF53756">
    <property type="entry name" value="UDP-Glycosyltransferase/glycogen phosphorylase"/>
    <property type="match status" value="1"/>
</dbReference>
<protein>
    <recommendedName>
        <fullName evidence="3">Glycosyl transferase family 28 C-terminal domain-containing protein</fullName>
    </recommendedName>
</protein>
<proteinExistence type="predicted"/>
<dbReference type="AlphaFoldDB" id="A0A1U7CTQ9"/>
<gene>
    <name evidence="1" type="ORF">BSF38_03863</name>
</gene>
<dbReference type="STRING" id="1387353.BSF38_03863"/>
<dbReference type="PANTHER" id="PTHR38134">
    <property type="entry name" value="SLR1395 PROTEIN"/>
    <property type="match status" value="1"/>
</dbReference>
<name>A0A1U7CTQ9_9BACT</name>
<accession>A0A1U7CTQ9</accession>
<reference evidence="2" key="1">
    <citation type="submission" date="2016-12" db="EMBL/GenBank/DDBJ databases">
        <title>Comparative genomics of four Isosphaeraceae planctomycetes: a common pool of plasmids and glycoside hydrolase genes.</title>
        <authorList>
            <person name="Ivanova A."/>
        </authorList>
    </citation>
    <scope>NUCLEOTIDE SEQUENCE [LARGE SCALE GENOMIC DNA]</scope>
    <source>
        <strain evidence="2">PX4</strain>
    </source>
</reference>
<dbReference type="KEGG" id="pbor:BSF38_03863"/>
<evidence type="ECO:0000313" key="2">
    <source>
        <dbReference type="Proteomes" id="UP000186309"/>
    </source>
</evidence>
<dbReference type="PANTHER" id="PTHR38134:SF2">
    <property type="entry name" value="GALACTOKINASE"/>
    <property type="match status" value="1"/>
</dbReference>
<dbReference type="Proteomes" id="UP000186309">
    <property type="component" value="Chromosome"/>
</dbReference>
<sequence>MAKRQSADPRAKQAGGALIVHVTSHGFGHLNRTVAVINQVPVDVPVVIRSHPDLFPNWRERLLRPAELVPHASDAGAVNPAGGSGATDAAATLERALRVHNKALFRLDDDVAYLQAANAGAVLCDAPPLPLVAARRAGVPGFLLANFTWYDIYEPYARSASADAKRLVADYREAYRQAEGVFRAEPALKMSWLPNQIDVGLVANPGRDRSKELRKLLGLGEAEKLVYFYIGRYGQDDLDWERLGSYARRGVHFVGYHAAPVGTPANLHLVSASEWSGGDLIASTDAVVAKAGYGTVSEAMAHGRPILYPPRQGFSEYRALDRALRAWGGGVPLSSRDFAGMRLDRALDRAFQVEPLKSPYPVDGAATVARRLTEVCRPAGTPARRADSA</sequence>
<dbReference type="EMBL" id="CP019082">
    <property type="protein sequence ID" value="APW62324.1"/>
    <property type="molecule type" value="Genomic_DNA"/>
</dbReference>
<dbReference type="RefSeq" id="WP_076348342.1">
    <property type="nucleotide sequence ID" value="NZ_CP019082.1"/>
</dbReference>
<evidence type="ECO:0008006" key="3">
    <source>
        <dbReference type="Google" id="ProtNLM"/>
    </source>
</evidence>
<dbReference type="InterPro" id="IPR053205">
    <property type="entry name" value="GHMP_kinase_L-arabinokinase"/>
</dbReference>